<feature type="domain" description="HTH tetR-type" evidence="5">
    <location>
        <begin position="3"/>
        <end position="64"/>
    </location>
</feature>
<feature type="DNA-binding region" description="H-T-H motif" evidence="4">
    <location>
        <begin position="27"/>
        <end position="46"/>
    </location>
</feature>
<keyword evidence="7" id="KW-1185">Reference proteome</keyword>
<reference evidence="7" key="1">
    <citation type="submission" date="2017-06" db="EMBL/GenBank/DDBJ databases">
        <authorList>
            <person name="Varghese N."/>
            <person name="Submissions S."/>
        </authorList>
    </citation>
    <scope>NUCLEOTIDE SEQUENCE [LARGE SCALE GENOMIC DNA]</scope>
    <source>
        <strain evidence="7">DSM 45423</strain>
    </source>
</reference>
<evidence type="ECO:0000313" key="6">
    <source>
        <dbReference type="EMBL" id="SNS88452.1"/>
    </source>
</evidence>
<keyword evidence="1" id="KW-0805">Transcription regulation</keyword>
<evidence type="ECO:0000259" key="5">
    <source>
        <dbReference type="PROSITE" id="PS50977"/>
    </source>
</evidence>
<name>A0A239I505_9ACTN</name>
<dbReference type="Proteomes" id="UP000198386">
    <property type="component" value="Unassembled WGS sequence"/>
</dbReference>
<evidence type="ECO:0000256" key="2">
    <source>
        <dbReference type="ARBA" id="ARBA00023125"/>
    </source>
</evidence>
<dbReference type="Pfam" id="PF00440">
    <property type="entry name" value="TetR_N"/>
    <property type="match status" value="1"/>
</dbReference>
<dbReference type="PANTHER" id="PTHR30055">
    <property type="entry name" value="HTH-TYPE TRANSCRIPTIONAL REGULATOR RUTR"/>
    <property type="match status" value="1"/>
</dbReference>
<dbReference type="InterPro" id="IPR009057">
    <property type="entry name" value="Homeodomain-like_sf"/>
</dbReference>
<keyword evidence="2 4" id="KW-0238">DNA-binding</keyword>
<dbReference type="InterPro" id="IPR050109">
    <property type="entry name" value="HTH-type_TetR-like_transc_reg"/>
</dbReference>
<dbReference type="RefSeq" id="WP_176450116.1">
    <property type="nucleotide sequence ID" value="NZ_FZOH01000010.1"/>
</dbReference>
<dbReference type="InterPro" id="IPR001647">
    <property type="entry name" value="HTH_TetR"/>
</dbReference>
<evidence type="ECO:0000256" key="1">
    <source>
        <dbReference type="ARBA" id="ARBA00023015"/>
    </source>
</evidence>
<dbReference type="AlphaFoldDB" id="A0A239I505"/>
<dbReference type="InterPro" id="IPR036271">
    <property type="entry name" value="Tet_transcr_reg_TetR-rel_C_sf"/>
</dbReference>
<dbReference type="PROSITE" id="PS50977">
    <property type="entry name" value="HTH_TETR_2"/>
    <property type="match status" value="1"/>
</dbReference>
<evidence type="ECO:0000256" key="3">
    <source>
        <dbReference type="ARBA" id="ARBA00023163"/>
    </source>
</evidence>
<evidence type="ECO:0000313" key="7">
    <source>
        <dbReference type="Proteomes" id="UP000198386"/>
    </source>
</evidence>
<sequence>MARDLRNDLLTAAAALVERTGSADTVTLRGVAREAGVSAPAVYGHFADLDALLDAVVERGFTDLVAAIAAATDGVPDPVERLLAGCRAYVRCGLAAPGRYRAMFGTRQVPAGDRAFAVLVRAVGACVRAGRSASTDARADAGLVWTALHGLVTLWAGRDRPWPDLEEQAGALVTRLALLSPPVSGGSA</sequence>
<evidence type="ECO:0000256" key="4">
    <source>
        <dbReference type="PROSITE-ProRule" id="PRU00335"/>
    </source>
</evidence>
<dbReference type="GO" id="GO:0003700">
    <property type="term" value="F:DNA-binding transcription factor activity"/>
    <property type="evidence" value="ECO:0007669"/>
    <property type="project" value="TreeGrafter"/>
</dbReference>
<dbReference type="Gene3D" id="1.10.357.10">
    <property type="entry name" value="Tetracycline Repressor, domain 2"/>
    <property type="match status" value="1"/>
</dbReference>
<keyword evidence="3" id="KW-0804">Transcription</keyword>
<dbReference type="GO" id="GO:0000976">
    <property type="term" value="F:transcription cis-regulatory region binding"/>
    <property type="evidence" value="ECO:0007669"/>
    <property type="project" value="TreeGrafter"/>
</dbReference>
<proteinExistence type="predicted"/>
<organism evidence="6 7">
    <name type="scientific">Geodermatophilus saharensis</name>
    <dbReference type="NCBI Taxonomy" id="1137994"/>
    <lineage>
        <taxon>Bacteria</taxon>
        <taxon>Bacillati</taxon>
        <taxon>Actinomycetota</taxon>
        <taxon>Actinomycetes</taxon>
        <taxon>Geodermatophilales</taxon>
        <taxon>Geodermatophilaceae</taxon>
        <taxon>Geodermatophilus</taxon>
    </lineage>
</organism>
<dbReference type="SUPFAM" id="SSF48498">
    <property type="entry name" value="Tetracyclin repressor-like, C-terminal domain"/>
    <property type="match status" value="1"/>
</dbReference>
<protein>
    <submittedName>
        <fullName evidence="6">Transcriptional regulator, TetR family</fullName>
    </submittedName>
</protein>
<dbReference type="PANTHER" id="PTHR30055:SF220">
    <property type="entry name" value="TETR-FAMILY REGULATORY PROTEIN"/>
    <property type="match status" value="1"/>
</dbReference>
<dbReference type="EMBL" id="FZOH01000010">
    <property type="protein sequence ID" value="SNS88452.1"/>
    <property type="molecule type" value="Genomic_DNA"/>
</dbReference>
<accession>A0A239I505</accession>
<gene>
    <name evidence="6" type="ORF">SAMN04488107_4155</name>
</gene>
<dbReference type="Pfam" id="PF13305">
    <property type="entry name" value="TetR_C_33"/>
    <property type="match status" value="1"/>
</dbReference>
<dbReference type="SUPFAM" id="SSF46689">
    <property type="entry name" value="Homeodomain-like"/>
    <property type="match status" value="1"/>
</dbReference>
<dbReference type="InterPro" id="IPR025996">
    <property type="entry name" value="MT1864/Rv1816-like_C"/>
</dbReference>